<dbReference type="SUPFAM" id="SSF49303">
    <property type="entry name" value="beta-Galactosidase/glucuronidase domain"/>
    <property type="match status" value="1"/>
</dbReference>
<evidence type="ECO:0000313" key="9">
    <source>
        <dbReference type="Proteomes" id="UP000651085"/>
    </source>
</evidence>
<feature type="domain" description="Glycoside hydrolase family 2 immunoglobulin-like beta-sandwich" evidence="5">
    <location>
        <begin position="226"/>
        <end position="300"/>
    </location>
</feature>
<evidence type="ECO:0000256" key="3">
    <source>
        <dbReference type="ARBA" id="ARBA00023295"/>
    </source>
</evidence>
<dbReference type="PANTHER" id="PTHR42732">
    <property type="entry name" value="BETA-GALACTOSIDASE"/>
    <property type="match status" value="1"/>
</dbReference>
<dbReference type="PANTHER" id="PTHR42732:SF3">
    <property type="entry name" value="HYDROLASE"/>
    <property type="match status" value="1"/>
</dbReference>
<gene>
    <name evidence="8" type="ORF">H8744_09730</name>
</gene>
<proteinExistence type="inferred from homology"/>
<keyword evidence="9" id="KW-1185">Reference proteome</keyword>
<feature type="domain" description="Glycoside hydrolase family 2 catalytic" evidence="6">
    <location>
        <begin position="303"/>
        <end position="473"/>
    </location>
</feature>
<dbReference type="Gene3D" id="2.60.40.10">
    <property type="entry name" value="Immunoglobulins"/>
    <property type="match status" value="1"/>
</dbReference>
<dbReference type="Gene3D" id="3.20.20.80">
    <property type="entry name" value="Glycosidases"/>
    <property type="match status" value="1"/>
</dbReference>
<reference evidence="8" key="1">
    <citation type="submission" date="2020-08" db="EMBL/GenBank/DDBJ databases">
        <title>Genome public.</title>
        <authorList>
            <person name="Liu C."/>
            <person name="Sun Q."/>
        </authorList>
    </citation>
    <scope>NUCLEOTIDE SEQUENCE</scope>
    <source>
        <strain evidence="8">N12</strain>
    </source>
</reference>
<name>A0A926F5Y3_9BACT</name>
<dbReference type="Pfam" id="PF00703">
    <property type="entry name" value="Glyco_hydro_2"/>
    <property type="match status" value="1"/>
</dbReference>
<evidence type="ECO:0000256" key="1">
    <source>
        <dbReference type="ARBA" id="ARBA00007401"/>
    </source>
</evidence>
<dbReference type="AlphaFoldDB" id="A0A926F5Y3"/>
<dbReference type="InterPro" id="IPR017853">
    <property type="entry name" value="GH"/>
</dbReference>
<comment type="caution">
    <text evidence="8">The sequence shown here is derived from an EMBL/GenBank/DDBJ whole genome shotgun (WGS) entry which is preliminary data.</text>
</comment>
<keyword evidence="2" id="KW-0378">Hydrolase</keyword>
<dbReference type="InterPro" id="IPR006103">
    <property type="entry name" value="Glyco_hydro_2_cat"/>
</dbReference>
<keyword evidence="3" id="KW-0326">Glycosidase</keyword>
<dbReference type="Proteomes" id="UP000651085">
    <property type="component" value="Unassembled WGS sequence"/>
</dbReference>
<dbReference type="SUPFAM" id="SSF51445">
    <property type="entry name" value="(Trans)glycosidases"/>
    <property type="match status" value="1"/>
</dbReference>
<protein>
    <submittedName>
        <fullName evidence="8">Beta-glucuronidase</fullName>
    </submittedName>
</protein>
<sequence length="624" mass="72182">MNKKFALSLGLFLTAITTCFGIEIPRPEYPRPQFERVDWMNLNGTWSYEFDFSKSGIERSLFTNEGFGKTILVPFCPESPLSGVNHKDFIDAMWYQRKLSIPEAWAGKRILLNFGGVDYKSTIYINGQQAFVHYGGSSSFSVDITSYVTPGSTDNLVVYVEDDLRSGLQTSGKQSHRLHSYSCLYTRVTGIWQTVWLEAVSKGGLKSCSITPDLDNKQFVFEPVFYDLDQESSLKIRILDNGKEVFSQTTPAGNSSFIIGKLKNIKTWSPESPFLYDIEFSVLNSKGQTIDKVNSYAGMRKAELRGKTFYLNNKPYYQRLVLDQGYYPDGQWTAPDDTQLRRDIELGKEAGFNGARLHQKVFEPRYFYWADKLGYLTWGESASWGVNWTDPVAARNMISEWEECIHRDYNAPSLIAWSPLNETWMEDMDGQRARLTNDLYFMTKRIDRTRPVITVSGGYHAGFTDIYAEHTYVQDPVLLYKQLAPNKEGYPYVFRPDQSAPYKGEAYMVDEFGGIQWIKEMKLPEVNDQKEFWGYGEPPKTLEEFYKRLEEQVNVILSLDHITGFCYTQIVDVELEKNGIYTYDRNKKFDRSRIYKIFTKSREQAKKEVKKMLSERDIPKEKSK</sequence>
<dbReference type="Gene3D" id="2.60.120.260">
    <property type="entry name" value="Galactose-binding domain-like"/>
    <property type="match status" value="1"/>
</dbReference>
<evidence type="ECO:0000259" key="7">
    <source>
        <dbReference type="Pfam" id="PF02837"/>
    </source>
</evidence>
<organism evidence="8 9">
    <name type="scientific">Jilunia laotingensis</name>
    <dbReference type="NCBI Taxonomy" id="2763675"/>
    <lineage>
        <taxon>Bacteria</taxon>
        <taxon>Pseudomonadati</taxon>
        <taxon>Bacteroidota</taxon>
        <taxon>Bacteroidia</taxon>
        <taxon>Bacteroidales</taxon>
        <taxon>Bacteroidaceae</taxon>
        <taxon>Jilunia</taxon>
    </lineage>
</organism>
<dbReference type="Pfam" id="PF02837">
    <property type="entry name" value="Glyco_hydro_2_N"/>
    <property type="match status" value="1"/>
</dbReference>
<evidence type="ECO:0000256" key="2">
    <source>
        <dbReference type="ARBA" id="ARBA00022801"/>
    </source>
</evidence>
<accession>A0A926F5Y3</accession>
<dbReference type="GO" id="GO:0004553">
    <property type="term" value="F:hydrolase activity, hydrolyzing O-glycosyl compounds"/>
    <property type="evidence" value="ECO:0007669"/>
    <property type="project" value="InterPro"/>
</dbReference>
<evidence type="ECO:0000313" key="8">
    <source>
        <dbReference type="EMBL" id="MBC8593522.1"/>
    </source>
</evidence>
<dbReference type="Pfam" id="PF02836">
    <property type="entry name" value="Glyco_hydro_2_C"/>
    <property type="match status" value="1"/>
</dbReference>
<dbReference type="InterPro" id="IPR013783">
    <property type="entry name" value="Ig-like_fold"/>
</dbReference>
<dbReference type="InterPro" id="IPR006102">
    <property type="entry name" value="Ig-like_GH2"/>
</dbReference>
<evidence type="ECO:0000259" key="5">
    <source>
        <dbReference type="Pfam" id="PF00703"/>
    </source>
</evidence>
<dbReference type="RefSeq" id="WP_262434649.1">
    <property type="nucleotide sequence ID" value="NZ_JACRTF010000001.1"/>
</dbReference>
<dbReference type="EMBL" id="JACRTF010000001">
    <property type="protein sequence ID" value="MBC8593522.1"/>
    <property type="molecule type" value="Genomic_DNA"/>
</dbReference>
<dbReference type="GO" id="GO:0005975">
    <property type="term" value="P:carbohydrate metabolic process"/>
    <property type="evidence" value="ECO:0007669"/>
    <property type="project" value="InterPro"/>
</dbReference>
<dbReference type="InterPro" id="IPR008979">
    <property type="entry name" value="Galactose-bd-like_sf"/>
</dbReference>
<evidence type="ECO:0000259" key="6">
    <source>
        <dbReference type="Pfam" id="PF02836"/>
    </source>
</evidence>
<evidence type="ECO:0000256" key="4">
    <source>
        <dbReference type="SAM" id="MobiDB-lite"/>
    </source>
</evidence>
<dbReference type="SUPFAM" id="SSF49785">
    <property type="entry name" value="Galactose-binding domain-like"/>
    <property type="match status" value="1"/>
</dbReference>
<feature type="region of interest" description="Disordered" evidence="4">
    <location>
        <begin position="605"/>
        <end position="624"/>
    </location>
</feature>
<dbReference type="InterPro" id="IPR051913">
    <property type="entry name" value="GH2_Domain-Containing"/>
</dbReference>
<comment type="similarity">
    <text evidence="1">Belongs to the glycosyl hydrolase 2 family.</text>
</comment>
<feature type="domain" description="Glycosyl hydrolases family 2 sugar binding" evidence="7">
    <location>
        <begin position="63"/>
        <end position="160"/>
    </location>
</feature>
<dbReference type="InterPro" id="IPR036156">
    <property type="entry name" value="Beta-gal/glucu_dom_sf"/>
</dbReference>
<dbReference type="InterPro" id="IPR006104">
    <property type="entry name" value="Glyco_hydro_2_N"/>
</dbReference>